<proteinExistence type="predicted"/>
<accession>A0A9E7K7G3</accession>
<dbReference type="EMBL" id="CP097507">
    <property type="protein sequence ID" value="URE07279.1"/>
    <property type="molecule type" value="Genomic_DNA"/>
</dbReference>
<evidence type="ECO:0000313" key="2">
    <source>
        <dbReference type="Proteomes" id="UP001055439"/>
    </source>
</evidence>
<dbReference type="Proteomes" id="UP001055439">
    <property type="component" value="Chromosome 5"/>
</dbReference>
<name>A0A9E7K7G3_9LILI</name>
<reference evidence="1" key="1">
    <citation type="submission" date="2022-05" db="EMBL/GenBank/DDBJ databases">
        <title>The Musa troglodytarum L. genome provides insights into the mechanism of non-climacteric behaviour and enrichment of carotenoids.</title>
        <authorList>
            <person name="Wang J."/>
        </authorList>
    </citation>
    <scope>NUCLEOTIDE SEQUENCE</scope>
    <source>
        <tissue evidence="1">Leaf</tissue>
    </source>
</reference>
<gene>
    <name evidence="1" type="ORF">MUK42_19854</name>
</gene>
<evidence type="ECO:0000313" key="1">
    <source>
        <dbReference type="EMBL" id="URE07279.1"/>
    </source>
</evidence>
<sequence length="65" mass="7196">MSEHVKPKLLMLSERLHWFCASCSKLVYSYPSFETRQEGGGGRGSSAEVSSSVHYALSIWISDGD</sequence>
<protein>
    <submittedName>
        <fullName evidence="1">Uncharacterized protein</fullName>
    </submittedName>
</protein>
<organism evidence="1 2">
    <name type="scientific">Musa troglodytarum</name>
    <name type="common">fe'i banana</name>
    <dbReference type="NCBI Taxonomy" id="320322"/>
    <lineage>
        <taxon>Eukaryota</taxon>
        <taxon>Viridiplantae</taxon>
        <taxon>Streptophyta</taxon>
        <taxon>Embryophyta</taxon>
        <taxon>Tracheophyta</taxon>
        <taxon>Spermatophyta</taxon>
        <taxon>Magnoliopsida</taxon>
        <taxon>Liliopsida</taxon>
        <taxon>Zingiberales</taxon>
        <taxon>Musaceae</taxon>
        <taxon>Musa</taxon>
    </lineage>
</organism>
<keyword evidence="2" id="KW-1185">Reference proteome</keyword>
<dbReference type="AlphaFoldDB" id="A0A9E7K7G3"/>